<dbReference type="EMBL" id="LDPZ01000047">
    <property type="protein sequence ID" value="KTQ86762.1"/>
    <property type="molecule type" value="Genomic_DNA"/>
</dbReference>
<proteinExistence type="predicted"/>
<gene>
    <name evidence="2" type="ORF">NS226_17820</name>
</gene>
<reference evidence="2 3" key="1">
    <citation type="journal article" date="2016" name="Front. Microbiol.">
        <title>Genomic Resource of Rice Seed Associated Bacteria.</title>
        <authorList>
            <person name="Midha S."/>
            <person name="Bansal K."/>
            <person name="Sharma S."/>
            <person name="Kumar N."/>
            <person name="Patil P.P."/>
            <person name="Chaudhry V."/>
            <person name="Patil P.B."/>
        </authorList>
    </citation>
    <scope>NUCLEOTIDE SEQUENCE [LARGE SCALE GENOMIC DNA]</scope>
    <source>
        <strain evidence="2 3">NS226</strain>
    </source>
</reference>
<comment type="caution">
    <text evidence="2">The sequence shown here is derived from an EMBL/GenBank/DDBJ whole genome shotgun (WGS) entry which is preliminary data.</text>
</comment>
<dbReference type="AlphaFoldDB" id="A0A175R6D4"/>
<feature type="region of interest" description="Disordered" evidence="1">
    <location>
        <begin position="94"/>
        <end position="130"/>
    </location>
</feature>
<evidence type="ECO:0000313" key="3">
    <source>
        <dbReference type="Proteomes" id="UP000078272"/>
    </source>
</evidence>
<name>A0A175R6D4_9HYPH</name>
<evidence type="ECO:0000256" key="1">
    <source>
        <dbReference type="SAM" id="MobiDB-lite"/>
    </source>
</evidence>
<evidence type="ECO:0000313" key="2">
    <source>
        <dbReference type="EMBL" id="KTQ86762.1"/>
    </source>
</evidence>
<protein>
    <submittedName>
        <fullName evidence="2">Uncharacterized protein</fullName>
    </submittedName>
</protein>
<accession>A0A175R6D4</accession>
<organism evidence="2 3">
    <name type="scientific">Aureimonas ureilytica</name>
    <dbReference type="NCBI Taxonomy" id="401562"/>
    <lineage>
        <taxon>Bacteria</taxon>
        <taxon>Pseudomonadati</taxon>
        <taxon>Pseudomonadota</taxon>
        <taxon>Alphaproteobacteria</taxon>
        <taxon>Hyphomicrobiales</taxon>
        <taxon>Aurantimonadaceae</taxon>
        <taxon>Aureimonas</taxon>
    </lineage>
</organism>
<dbReference type="Proteomes" id="UP000078272">
    <property type="component" value="Unassembled WGS sequence"/>
</dbReference>
<sequence>MSASMSHADGFAAGVAAERNRIVGILSSDEAKRRPGAALEMALADSDLSIDAASRLLARLPTEGAPQAASSSSTTASVHMAGLLAMVDKEADKVRASAGEAEGLSPASASQPPARGLMAAIDDMVGKGAR</sequence>
<dbReference type="PATRIC" id="fig|401562.3.peg.3504"/>